<dbReference type="Pfam" id="PF07262">
    <property type="entry name" value="CdiI"/>
    <property type="match status" value="1"/>
</dbReference>
<gene>
    <name evidence="1" type="ORF">OQ252_09750</name>
</gene>
<evidence type="ECO:0000313" key="1">
    <source>
        <dbReference type="EMBL" id="MCX2561676.1"/>
    </source>
</evidence>
<proteinExistence type="predicted"/>
<dbReference type="RefSeq" id="WP_265794542.1">
    <property type="nucleotide sequence ID" value="NZ_JAPIUX010000012.1"/>
</dbReference>
<evidence type="ECO:0000313" key="2">
    <source>
        <dbReference type="Proteomes" id="UP001526446"/>
    </source>
</evidence>
<dbReference type="InterPro" id="IPR009888">
    <property type="entry name" value="CdiI_Proteobact"/>
</dbReference>
<dbReference type="InterPro" id="IPR037891">
    <property type="entry name" value="Cdil-like_sf"/>
</dbReference>
<protein>
    <submittedName>
        <fullName evidence="1">Contact-dependent growth inhibition system immunity protein</fullName>
    </submittedName>
</protein>
<name>A0ABT3Q8W1_9PROT</name>
<dbReference type="Gene3D" id="3.40.1590.10">
    <property type="entry name" value="NMB0488-like"/>
    <property type="match status" value="1"/>
</dbReference>
<dbReference type="EMBL" id="JAPIUX010000012">
    <property type="protein sequence ID" value="MCX2561676.1"/>
    <property type="molecule type" value="Genomic_DNA"/>
</dbReference>
<sequence length="141" mass="16254">MGENFRKALLSSEYFNQPGEKSLGWENILPMEEASNLRRRAFDEEMRQAYGFKTIEAMWKKDDMVSSNWHYRVDDFVTIYALRRSHGGGHSGWPEVKFPQKNLDVPLSVSDEELGQALLEIWAQCECSRGPWPASLGKPKD</sequence>
<dbReference type="Proteomes" id="UP001526446">
    <property type="component" value="Unassembled WGS sequence"/>
</dbReference>
<dbReference type="SUPFAM" id="SSF160207">
    <property type="entry name" value="NMB0488-like"/>
    <property type="match status" value="1"/>
</dbReference>
<accession>A0ABT3Q8W1</accession>
<comment type="caution">
    <text evidence="1">The sequence shown here is derived from an EMBL/GenBank/DDBJ whole genome shotgun (WGS) entry which is preliminary data.</text>
</comment>
<keyword evidence="2" id="KW-1185">Reference proteome</keyword>
<organism evidence="1 2">
    <name type="scientific">Acetobacter farinalis</name>
    <dbReference type="NCBI Taxonomy" id="1260984"/>
    <lineage>
        <taxon>Bacteria</taxon>
        <taxon>Pseudomonadati</taxon>
        <taxon>Pseudomonadota</taxon>
        <taxon>Alphaproteobacteria</taxon>
        <taxon>Acetobacterales</taxon>
        <taxon>Acetobacteraceae</taxon>
        <taxon>Acetobacter</taxon>
    </lineage>
</organism>
<reference evidence="1 2" key="1">
    <citation type="submission" date="2022-11" db="EMBL/GenBank/DDBJ databases">
        <title>Genome sequencing of Acetobacter type strain.</title>
        <authorList>
            <person name="Heo J."/>
            <person name="Lee D."/>
            <person name="Han B.-H."/>
            <person name="Hong S.-B."/>
            <person name="Kwon S.-W."/>
        </authorList>
    </citation>
    <scope>NUCLEOTIDE SEQUENCE [LARGE SCALE GENOMIC DNA]</scope>
    <source>
        <strain evidence="1 2">KACC 21251</strain>
    </source>
</reference>